<keyword evidence="2" id="KW-1185">Reference proteome</keyword>
<gene>
    <name evidence="1" type="ORF">BKA24_000949</name>
</gene>
<dbReference type="Proteomes" id="UP000573729">
    <property type="component" value="Unassembled WGS sequence"/>
</dbReference>
<accession>A0A7W7BP57</accession>
<dbReference type="EMBL" id="JACHMD010000001">
    <property type="protein sequence ID" value="MBB4666240.1"/>
    <property type="molecule type" value="Genomic_DNA"/>
</dbReference>
<reference evidence="1 2" key="1">
    <citation type="submission" date="2020-08" db="EMBL/GenBank/DDBJ databases">
        <title>Sequencing the genomes of 1000 actinobacteria strains.</title>
        <authorList>
            <person name="Klenk H.-P."/>
        </authorList>
    </citation>
    <scope>NUCLEOTIDE SEQUENCE [LARGE SCALE GENOMIC DNA]</scope>
    <source>
        <strain evidence="1 2">DSM 24947</strain>
    </source>
</reference>
<evidence type="ECO:0000313" key="2">
    <source>
        <dbReference type="Proteomes" id="UP000573729"/>
    </source>
</evidence>
<name>A0A7W7BP57_9MICO</name>
<comment type="caution">
    <text evidence="1">The sequence shown here is derived from an EMBL/GenBank/DDBJ whole genome shotgun (WGS) entry which is preliminary data.</text>
</comment>
<protein>
    <submittedName>
        <fullName evidence="1">Uncharacterized protein</fullName>
    </submittedName>
</protein>
<dbReference type="AlphaFoldDB" id="A0A7W7BP57"/>
<evidence type="ECO:0000313" key="1">
    <source>
        <dbReference type="EMBL" id="MBB4666240.1"/>
    </source>
</evidence>
<organism evidence="1 2">
    <name type="scientific">Microbacterium marinum</name>
    <dbReference type="NCBI Taxonomy" id="421115"/>
    <lineage>
        <taxon>Bacteria</taxon>
        <taxon>Bacillati</taxon>
        <taxon>Actinomycetota</taxon>
        <taxon>Actinomycetes</taxon>
        <taxon>Micrococcales</taxon>
        <taxon>Microbacteriaceae</taxon>
        <taxon>Microbacterium</taxon>
    </lineage>
</organism>
<proteinExistence type="predicted"/>
<dbReference type="RefSeq" id="WP_184215662.1">
    <property type="nucleotide sequence ID" value="NZ_JACHMD010000001.1"/>
</dbReference>
<sequence length="227" mass="24472">MTDIAEVPPATSENDDERMPQGWAAGMWRLTGHSEVPGWLLLPAEVDDRDAWVQAQLAEIRTAWAEHWRDEWAEPVAALLGAALDARPDEAALAFELWPVPAPLVAQVSASFGARPAALPDAVREGDLYPTEQLGDGVLLVRELPDPVTGITLIGTDILFASAEAVVLVRLEPTLPELHAMLIGQFHAFVHTLEFLGPDGTPVRGVAPEGMLAARSDADWADSVPTR</sequence>